<name>A0A3M7S2R2_BRAPC</name>
<feature type="non-terminal residue" evidence="1">
    <location>
        <position position="1"/>
    </location>
</feature>
<evidence type="ECO:0000313" key="1">
    <source>
        <dbReference type="EMBL" id="RNA30071.1"/>
    </source>
</evidence>
<keyword evidence="2" id="KW-1185">Reference proteome</keyword>
<accession>A0A3M7S2R2</accession>
<sequence length="92" mass="10199">FRLIFDRSSSSSVDAQPSLLVRLGLFLCPARAGACPKLLCLFQIVFVQVLESHEHLLDELKRDLTDYLFSKKSLSNISAKRGMKGVALGFGK</sequence>
<protein>
    <submittedName>
        <fullName evidence="1">Uncharacterized protein</fullName>
    </submittedName>
</protein>
<proteinExistence type="predicted"/>
<dbReference type="OrthoDB" id="10577150at2759"/>
<reference evidence="1 2" key="1">
    <citation type="journal article" date="2018" name="Sci. Rep.">
        <title>Genomic signatures of local adaptation to the degree of environmental predictability in rotifers.</title>
        <authorList>
            <person name="Franch-Gras L."/>
            <person name="Hahn C."/>
            <person name="Garcia-Roger E.M."/>
            <person name="Carmona M.J."/>
            <person name="Serra M."/>
            <person name="Gomez A."/>
        </authorList>
    </citation>
    <scope>NUCLEOTIDE SEQUENCE [LARGE SCALE GENOMIC DNA]</scope>
    <source>
        <strain evidence="1">HYR1</strain>
    </source>
</reference>
<evidence type="ECO:0000313" key="2">
    <source>
        <dbReference type="Proteomes" id="UP000276133"/>
    </source>
</evidence>
<dbReference type="EMBL" id="REGN01002128">
    <property type="protein sequence ID" value="RNA30071.1"/>
    <property type="molecule type" value="Genomic_DNA"/>
</dbReference>
<gene>
    <name evidence="1" type="ORF">BpHYR1_046904</name>
</gene>
<dbReference type="Proteomes" id="UP000276133">
    <property type="component" value="Unassembled WGS sequence"/>
</dbReference>
<comment type="caution">
    <text evidence="1">The sequence shown here is derived from an EMBL/GenBank/DDBJ whole genome shotgun (WGS) entry which is preliminary data.</text>
</comment>
<organism evidence="1 2">
    <name type="scientific">Brachionus plicatilis</name>
    <name type="common">Marine rotifer</name>
    <name type="synonym">Brachionus muelleri</name>
    <dbReference type="NCBI Taxonomy" id="10195"/>
    <lineage>
        <taxon>Eukaryota</taxon>
        <taxon>Metazoa</taxon>
        <taxon>Spiralia</taxon>
        <taxon>Gnathifera</taxon>
        <taxon>Rotifera</taxon>
        <taxon>Eurotatoria</taxon>
        <taxon>Monogononta</taxon>
        <taxon>Pseudotrocha</taxon>
        <taxon>Ploima</taxon>
        <taxon>Brachionidae</taxon>
        <taxon>Brachionus</taxon>
    </lineage>
</organism>
<dbReference type="AlphaFoldDB" id="A0A3M7S2R2"/>